<dbReference type="PROSITE" id="PS50102">
    <property type="entry name" value="RRM"/>
    <property type="match status" value="1"/>
</dbReference>
<dbReference type="AlphaFoldDB" id="N1PYH2"/>
<dbReference type="GO" id="GO:0000398">
    <property type="term" value="P:mRNA splicing, via spliceosome"/>
    <property type="evidence" value="ECO:0007669"/>
    <property type="project" value="TreeGrafter"/>
</dbReference>
<gene>
    <name evidence="8" type="ORF">DOTSEDRAFT_69274</name>
</gene>
<dbReference type="GO" id="GO:0071011">
    <property type="term" value="C:precatalytic spliceosome"/>
    <property type="evidence" value="ECO:0007669"/>
    <property type="project" value="TreeGrafter"/>
</dbReference>
<keyword evidence="4" id="KW-0687">Ribonucleoprotein</keyword>
<dbReference type="PRINTS" id="PR01228">
    <property type="entry name" value="EGGSHELL"/>
</dbReference>
<dbReference type="SMART" id="SM00360">
    <property type="entry name" value="RRM"/>
    <property type="match status" value="1"/>
</dbReference>
<evidence type="ECO:0000256" key="6">
    <source>
        <dbReference type="SAM" id="MobiDB-lite"/>
    </source>
</evidence>
<proteinExistence type="predicted"/>
<dbReference type="OrthoDB" id="4207594at2759"/>
<dbReference type="InterPro" id="IPR000504">
    <property type="entry name" value="RRM_dom"/>
</dbReference>
<keyword evidence="9" id="KW-1185">Reference proteome</keyword>
<dbReference type="GO" id="GO:0030619">
    <property type="term" value="F:U1 snRNA binding"/>
    <property type="evidence" value="ECO:0007669"/>
    <property type="project" value="TreeGrafter"/>
</dbReference>
<dbReference type="Pfam" id="PF00076">
    <property type="entry name" value="RRM_1"/>
    <property type="match status" value="1"/>
</dbReference>
<keyword evidence="2 5" id="KW-0694">RNA-binding</keyword>
<evidence type="ECO:0000256" key="2">
    <source>
        <dbReference type="ARBA" id="ARBA00022884"/>
    </source>
</evidence>
<dbReference type="PANTHER" id="PTHR13952">
    <property type="entry name" value="U1 SMALL NUCLEAR RIBONUCLEOPROTEIN 70 KD"/>
    <property type="match status" value="1"/>
</dbReference>
<dbReference type="InterPro" id="IPR051183">
    <property type="entry name" value="U1_U11-U12_snRNP_70-35kDa"/>
</dbReference>
<dbReference type="GO" id="GO:0003729">
    <property type="term" value="F:mRNA binding"/>
    <property type="evidence" value="ECO:0007669"/>
    <property type="project" value="TreeGrafter"/>
</dbReference>
<evidence type="ECO:0000256" key="4">
    <source>
        <dbReference type="ARBA" id="ARBA00023274"/>
    </source>
</evidence>
<protein>
    <recommendedName>
        <fullName evidence="7">RRM domain-containing protein</fullName>
    </recommendedName>
</protein>
<dbReference type="SUPFAM" id="SSF54928">
    <property type="entry name" value="RNA-binding domain, RBD"/>
    <property type="match status" value="1"/>
</dbReference>
<feature type="compositionally biased region" description="Gly residues" evidence="6">
    <location>
        <begin position="224"/>
        <end position="235"/>
    </location>
</feature>
<dbReference type="EMBL" id="KB446536">
    <property type="protein sequence ID" value="EME47279.1"/>
    <property type="molecule type" value="Genomic_DNA"/>
</dbReference>
<organism evidence="8 9">
    <name type="scientific">Dothistroma septosporum (strain NZE10 / CBS 128990)</name>
    <name type="common">Red band needle blight fungus</name>
    <name type="synonym">Mycosphaerella pini</name>
    <dbReference type="NCBI Taxonomy" id="675120"/>
    <lineage>
        <taxon>Eukaryota</taxon>
        <taxon>Fungi</taxon>
        <taxon>Dikarya</taxon>
        <taxon>Ascomycota</taxon>
        <taxon>Pezizomycotina</taxon>
        <taxon>Dothideomycetes</taxon>
        <taxon>Dothideomycetidae</taxon>
        <taxon>Mycosphaerellales</taxon>
        <taxon>Mycosphaerellaceae</taxon>
        <taxon>Dothistroma</taxon>
    </lineage>
</organism>
<feature type="compositionally biased region" description="Gly residues" evidence="6">
    <location>
        <begin position="242"/>
        <end position="267"/>
    </location>
</feature>
<feature type="compositionally biased region" description="Basic and acidic residues" evidence="6">
    <location>
        <begin position="320"/>
        <end position="353"/>
    </location>
</feature>
<evidence type="ECO:0000256" key="1">
    <source>
        <dbReference type="ARBA" id="ARBA00004123"/>
    </source>
</evidence>
<evidence type="ECO:0000313" key="8">
    <source>
        <dbReference type="EMBL" id="EME47279.1"/>
    </source>
</evidence>
<keyword evidence="3" id="KW-0539">Nucleus</keyword>
<dbReference type="FunFam" id="3.30.70.330:FF:000298">
    <property type="entry name" value="U1 small nuclear ribonucleoprotein 70 kDa"/>
    <property type="match status" value="1"/>
</dbReference>
<dbReference type="GO" id="GO:0071004">
    <property type="term" value="C:U2-type prespliceosome"/>
    <property type="evidence" value="ECO:0007669"/>
    <property type="project" value="TreeGrafter"/>
</dbReference>
<dbReference type="HOGENOM" id="CLU_045151_0_1_1"/>
<dbReference type="GO" id="GO:0005685">
    <property type="term" value="C:U1 snRNP"/>
    <property type="evidence" value="ECO:0007669"/>
    <property type="project" value="TreeGrafter"/>
</dbReference>
<feature type="domain" description="RRM" evidence="7">
    <location>
        <begin position="104"/>
        <end position="187"/>
    </location>
</feature>
<dbReference type="OMA" id="GRTTKGW"/>
<dbReference type="eggNOG" id="KOG0113">
    <property type="taxonomic scope" value="Eukaryota"/>
</dbReference>
<name>N1PYH2_DOTSN</name>
<comment type="subcellular location">
    <subcellularLocation>
        <location evidence="1">Nucleus</location>
    </subcellularLocation>
</comment>
<feature type="compositionally biased region" description="Low complexity" evidence="6">
    <location>
        <begin position="269"/>
        <end position="278"/>
    </location>
</feature>
<feature type="region of interest" description="Disordered" evidence="6">
    <location>
        <begin position="195"/>
        <end position="353"/>
    </location>
</feature>
<reference evidence="8 9" key="2">
    <citation type="journal article" date="2012" name="PLoS Pathog.">
        <title>Diverse lifestyles and strategies of plant pathogenesis encoded in the genomes of eighteen Dothideomycetes fungi.</title>
        <authorList>
            <person name="Ohm R.A."/>
            <person name="Feau N."/>
            <person name="Henrissat B."/>
            <person name="Schoch C.L."/>
            <person name="Horwitz B.A."/>
            <person name="Barry K.W."/>
            <person name="Condon B.J."/>
            <person name="Copeland A.C."/>
            <person name="Dhillon B."/>
            <person name="Glaser F."/>
            <person name="Hesse C.N."/>
            <person name="Kosti I."/>
            <person name="LaButti K."/>
            <person name="Lindquist E.A."/>
            <person name="Lucas S."/>
            <person name="Salamov A.A."/>
            <person name="Bradshaw R.E."/>
            <person name="Ciuffetti L."/>
            <person name="Hamelin R.C."/>
            <person name="Kema G.H.J."/>
            <person name="Lawrence C."/>
            <person name="Scott J.A."/>
            <person name="Spatafora J.W."/>
            <person name="Turgeon B.G."/>
            <person name="de Wit P.J.G.M."/>
            <person name="Zhong S."/>
            <person name="Goodwin S.B."/>
            <person name="Grigoriev I.V."/>
        </authorList>
    </citation>
    <scope>NUCLEOTIDE SEQUENCE [LARGE SCALE GENOMIC DNA]</scope>
    <source>
        <strain evidence="9">NZE10 / CBS 128990</strain>
    </source>
</reference>
<feature type="compositionally biased region" description="Gly residues" evidence="6">
    <location>
        <begin position="280"/>
        <end position="297"/>
    </location>
</feature>
<dbReference type="Gene3D" id="3.30.70.330">
    <property type="match status" value="1"/>
</dbReference>
<dbReference type="STRING" id="675120.N1PYH2"/>
<dbReference type="InterPro" id="IPR012677">
    <property type="entry name" value="Nucleotide-bd_a/b_plait_sf"/>
</dbReference>
<dbReference type="PANTHER" id="PTHR13952:SF5">
    <property type="entry name" value="U1 SMALL NUCLEAR RIBONUCLEOPROTEIN 70 KDA"/>
    <property type="match status" value="1"/>
</dbReference>
<accession>N1PYH2</accession>
<sequence>MTAQLPPNLLALFQSRPPLRFLPHHDYPQEERRTHQIDGLAAFLPAFKEKVEAEKDDVVTYSVMQKKENDKLEKQEKQKYLMEHGHQELYKPNEDANIRGDAFKTLFVSRMSYDTSTKDLEKEFGRFGPIERVRIVQDRGEKSKKKGKSRGYGFVLFEKEKDMKTAYKDCENLTIRGRRVLVDVERGRTVNGWRPRRFGGGLGGRHYTKSSMPKPSGYGPPGGPGGFGRGGGFRGGFDRGGFRGGNRGGGGFRGGDRGYGGRGGLGFQNGAPNDAPAGPRGPGGYGGGGRGGYGGGGYDDRGGSRNANLEPLPPRGGGRYNDRDRDRDREYNSGQKRPHEGGGYDDSRQRRRY</sequence>
<dbReference type="InterPro" id="IPR022023">
    <property type="entry name" value="U1snRNP70_N"/>
</dbReference>
<evidence type="ECO:0000313" key="9">
    <source>
        <dbReference type="Proteomes" id="UP000016933"/>
    </source>
</evidence>
<dbReference type="InterPro" id="IPR035979">
    <property type="entry name" value="RBD_domain_sf"/>
</dbReference>
<evidence type="ECO:0000259" key="7">
    <source>
        <dbReference type="PROSITE" id="PS50102"/>
    </source>
</evidence>
<dbReference type="Pfam" id="PF12220">
    <property type="entry name" value="U1snRNP70_N"/>
    <property type="match status" value="1"/>
</dbReference>
<evidence type="ECO:0000256" key="3">
    <source>
        <dbReference type="ARBA" id="ARBA00023242"/>
    </source>
</evidence>
<reference evidence="9" key="1">
    <citation type="journal article" date="2012" name="PLoS Genet.">
        <title>The genomes of the fungal plant pathogens Cladosporium fulvum and Dothistroma septosporum reveal adaptation to different hosts and lifestyles but also signatures of common ancestry.</title>
        <authorList>
            <person name="de Wit P.J.G.M."/>
            <person name="van der Burgt A."/>
            <person name="Oekmen B."/>
            <person name="Stergiopoulos I."/>
            <person name="Abd-Elsalam K.A."/>
            <person name="Aerts A.L."/>
            <person name="Bahkali A.H."/>
            <person name="Beenen H.G."/>
            <person name="Chettri P."/>
            <person name="Cox M.P."/>
            <person name="Datema E."/>
            <person name="de Vries R.P."/>
            <person name="Dhillon B."/>
            <person name="Ganley A.R."/>
            <person name="Griffiths S.A."/>
            <person name="Guo Y."/>
            <person name="Hamelin R.C."/>
            <person name="Henrissat B."/>
            <person name="Kabir M.S."/>
            <person name="Jashni M.K."/>
            <person name="Kema G."/>
            <person name="Klaubauf S."/>
            <person name="Lapidus A."/>
            <person name="Levasseur A."/>
            <person name="Lindquist E."/>
            <person name="Mehrabi R."/>
            <person name="Ohm R.A."/>
            <person name="Owen T.J."/>
            <person name="Salamov A."/>
            <person name="Schwelm A."/>
            <person name="Schijlen E."/>
            <person name="Sun H."/>
            <person name="van den Burg H.A."/>
            <person name="van Ham R.C.H.J."/>
            <person name="Zhang S."/>
            <person name="Goodwin S.B."/>
            <person name="Grigoriev I.V."/>
            <person name="Collemare J."/>
            <person name="Bradshaw R.E."/>
        </authorList>
    </citation>
    <scope>NUCLEOTIDE SEQUENCE [LARGE SCALE GENOMIC DNA]</scope>
    <source>
        <strain evidence="9">NZE10 / CBS 128990</strain>
    </source>
</reference>
<evidence type="ECO:0000256" key="5">
    <source>
        <dbReference type="PROSITE-ProRule" id="PRU00176"/>
    </source>
</evidence>
<dbReference type="Proteomes" id="UP000016933">
    <property type="component" value="Unassembled WGS sequence"/>
</dbReference>